<evidence type="ECO:0000256" key="9">
    <source>
        <dbReference type="RuleBase" id="RU369079"/>
    </source>
</evidence>
<feature type="transmembrane region" description="Helical" evidence="9">
    <location>
        <begin position="47"/>
        <end position="65"/>
    </location>
</feature>
<feature type="domain" description="Tripartite ATP-independent periplasmic transporters DctQ component" evidence="10">
    <location>
        <begin position="23"/>
        <end position="151"/>
    </location>
</feature>
<evidence type="ECO:0000256" key="7">
    <source>
        <dbReference type="ARBA" id="ARBA00023136"/>
    </source>
</evidence>
<comment type="function">
    <text evidence="9">Part of the tripartite ATP-independent periplasmic (TRAP) transport system.</text>
</comment>
<dbReference type="GO" id="GO:0015740">
    <property type="term" value="P:C4-dicarboxylate transport"/>
    <property type="evidence" value="ECO:0007669"/>
    <property type="project" value="TreeGrafter"/>
</dbReference>
<keyword evidence="6 9" id="KW-1133">Transmembrane helix</keyword>
<feature type="transmembrane region" description="Helical" evidence="9">
    <location>
        <begin position="15"/>
        <end position="35"/>
    </location>
</feature>
<reference evidence="11 12" key="1">
    <citation type="submission" date="2019-03" db="EMBL/GenBank/DDBJ databases">
        <title>Roseomonas sp. a novel Roseomonas species isolated from Sea whip Gorgonian.</title>
        <authorList>
            <person name="Li F."/>
            <person name="Pan X."/>
            <person name="Huang S."/>
            <person name="Li Z."/>
            <person name="Meng B."/>
        </authorList>
    </citation>
    <scope>NUCLEOTIDE SEQUENCE [LARGE SCALE GENOMIC DNA]</scope>
    <source>
        <strain evidence="11 12">M0104</strain>
    </source>
</reference>
<dbReference type="EMBL" id="SNVJ01000014">
    <property type="protein sequence ID" value="MXP64794.1"/>
    <property type="molecule type" value="Genomic_DNA"/>
</dbReference>
<dbReference type="Proteomes" id="UP000460715">
    <property type="component" value="Unassembled WGS sequence"/>
</dbReference>
<dbReference type="PANTHER" id="PTHR35011">
    <property type="entry name" value="2,3-DIKETO-L-GULONATE TRAP TRANSPORTER SMALL PERMEASE PROTEIN YIAM"/>
    <property type="match status" value="1"/>
</dbReference>
<keyword evidence="4 9" id="KW-0997">Cell inner membrane</keyword>
<dbReference type="InterPro" id="IPR055348">
    <property type="entry name" value="DctQ"/>
</dbReference>
<organism evidence="11 12">
    <name type="scientific">Teichococcus coralli</name>
    <dbReference type="NCBI Taxonomy" id="2545983"/>
    <lineage>
        <taxon>Bacteria</taxon>
        <taxon>Pseudomonadati</taxon>
        <taxon>Pseudomonadota</taxon>
        <taxon>Alphaproteobacteria</taxon>
        <taxon>Acetobacterales</taxon>
        <taxon>Roseomonadaceae</taxon>
        <taxon>Roseomonas</taxon>
    </lineage>
</organism>
<accession>A0A845BFG6</accession>
<comment type="similarity">
    <text evidence="8 9">Belongs to the TRAP transporter small permease family.</text>
</comment>
<comment type="subcellular location">
    <subcellularLocation>
        <location evidence="1 9">Cell inner membrane</location>
        <topology evidence="1 9">Multi-pass membrane protein</topology>
    </subcellularLocation>
</comment>
<evidence type="ECO:0000313" key="12">
    <source>
        <dbReference type="Proteomes" id="UP000460715"/>
    </source>
</evidence>
<sequence length="178" mass="20115">MTLLRTAWHRLEEGLMALLLVFMTLVTFYQVVLRYVFNDGLLWGQEAVLYAFGWLVMLGLGYGVRTRAHLGIDILVKALTPRHRRTIGLVAVALCIIYAGLLAYGSWIYMDTIRMVGIEAQDIPVERWLLITVMPFGFLLLLARLCTEAWLILSGRTAGFEIADEAGDALRELHNPHP</sequence>
<keyword evidence="2 9" id="KW-0813">Transport</keyword>
<evidence type="ECO:0000256" key="8">
    <source>
        <dbReference type="ARBA" id="ARBA00038436"/>
    </source>
</evidence>
<keyword evidence="7 9" id="KW-0472">Membrane</keyword>
<dbReference type="InterPro" id="IPR007387">
    <property type="entry name" value="TRAP_DctQ"/>
</dbReference>
<gene>
    <name evidence="11" type="ORF">E0493_15685</name>
</gene>
<keyword evidence="3" id="KW-1003">Cell membrane</keyword>
<dbReference type="GO" id="GO:0022857">
    <property type="term" value="F:transmembrane transporter activity"/>
    <property type="evidence" value="ECO:0007669"/>
    <property type="project" value="UniProtKB-UniRule"/>
</dbReference>
<evidence type="ECO:0000256" key="5">
    <source>
        <dbReference type="ARBA" id="ARBA00022692"/>
    </source>
</evidence>
<feature type="transmembrane region" description="Helical" evidence="9">
    <location>
        <begin position="128"/>
        <end position="146"/>
    </location>
</feature>
<proteinExistence type="inferred from homology"/>
<evidence type="ECO:0000313" key="11">
    <source>
        <dbReference type="EMBL" id="MXP64794.1"/>
    </source>
</evidence>
<comment type="subunit">
    <text evidence="9">The complex comprises the extracytoplasmic solute receptor protein and the two transmembrane proteins.</text>
</comment>
<evidence type="ECO:0000256" key="2">
    <source>
        <dbReference type="ARBA" id="ARBA00022448"/>
    </source>
</evidence>
<evidence type="ECO:0000259" key="10">
    <source>
        <dbReference type="Pfam" id="PF04290"/>
    </source>
</evidence>
<evidence type="ECO:0000256" key="6">
    <source>
        <dbReference type="ARBA" id="ARBA00022989"/>
    </source>
</evidence>
<dbReference type="GO" id="GO:0005886">
    <property type="term" value="C:plasma membrane"/>
    <property type="evidence" value="ECO:0007669"/>
    <property type="project" value="UniProtKB-SubCell"/>
</dbReference>
<evidence type="ECO:0000256" key="4">
    <source>
        <dbReference type="ARBA" id="ARBA00022519"/>
    </source>
</evidence>
<name>A0A845BFG6_9PROT</name>
<dbReference type="OrthoDB" id="7843639at2"/>
<comment type="caution">
    <text evidence="11">The sequence shown here is derived from an EMBL/GenBank/DDBJ whole genome shotgun (WGS) entry which is preliminary data.</text>
</comment>
<evidence type="ECO:0000256" key="1">
    <source>
        <dbReference type="ARBA" id="ARBA00004429"/>
    </source>
</evidence>
<keyword evidence="12" id="KW-1185">Reference proteome</keyword>
<keyword evidence="5 9" id="KW-0812">Transmembrane</keyword>
<dbReference type="PANTHER" id="PTHR35011:SF2">
    <property type="entry name" value="2,3-DIKETO-L-GULONATE TRAP TRANSPORTER SMALL PERMEASE PROTEIN YIAM"/>
    <property type="match status" value="1"/>
</dbReference>
<dbReference type="AlphaFoldDB" id="A0A845BFG6"/>
<feature type="transmembrane region" description="Helical" evidence="9">
    <location>
        <begin position="86"/>
        <end position="108"/>
    </location>
</feature>
<dbReference type="Pfam" id="PF04290">
    <property type="entry name" value="DctQ"/>
    <property type="match status" value="1"/>
</dbReference>
<evidence type="ECO:0000256" key="3">
    <source>
        <dbReference type="ARBA" id="ARBA00022475"/>
    </source>
</evidence>
<protein>
    <recommendedName>
        <fullName evidence="9">TRAP transporter small permease protein</fullName>
    </recommendedName>
</protein>